<dbReference type="PANTHER" id="PTHR24416:SF137">
    <property type="entry name" value="RECEPTOR TYROSINE-PROTEIN KINASE ERBB-2"/>
    <property type="match status" value="1"/>
</dbReference>
<dbReference type="PROSITE" id="PS50011">
    <property type="entry name" value="PROTEIN_KINASE_DOM"/>
    <property type="match status" value="1"/>
</dbReference>
<evidence type="ECO:0000256" key="27">
    <source>
        <dbReference type="ARBA" id="ARBA00051243"/>
    </source>
</evidence>
<evidence type="ECO:0000256" key="1">
    <source>
        <dbReference type="ARBA" id="ARBA00004123"/>
    </source>
</evidence>
<sequence>MATLLPVNKTDYDRFILYLLFLVALALPSSLENHYKTLQLLYTGCQVVHGNLEITHLHGDLDLSFLQGIVEVQGYVLVAHVSVSSVPLGSLRIIRGSQLYESRYALAVLDNSGPGDSGLTELLMRSLTEILLGGVYIWGNPHLCFPQHINWSDTLDEQNPQSHLCSPACGSQGCWGQTEQDCQTLTRLLCTSGCMRCKGTRHNDCCHKQCAAGCTGPKDTDCLACRHFNDSGLCKDGCPPANIYESSTFLLKPNKDKKFSFGATCVKECPRNFLAMEVACTMMCPKANQEVITSLPDGSEVQKCEKCDDDCPQVCYGLGMDSLQGVLAINSSNIGLFAGCKKIFGSLAFLPQTFTGDPMTNTSALDPRQLDVFRSLQEITGTSHQLCYTSSAPWGALLPAEQQTYLIVTQNHNPEDCAAEGHVCHPLCADSRCWGPGAGQCVSCLKYRRGTECVKECNVLQGVEREYSNGSVCVPCHSECLLLNGTASCYGQGAHQCLECRHFQDGEACVQSCPSRAKEDQHAVWKYANATRHCLPCGTSCSPPLGTSVATAVGGVFLLLILLAVLLFLLRRQRHLRRKKTLRRILQEHELVEPLTPSGAVPNQAQIRILKETELKKVRVLGSGAFGTVYKGVWAPDGETVKIQVAIKVLLENTSPKANKDILDEAYVMAGVASPYICRLLGICLTSTVQLVTQLMPYGCLLDYVRENKERVSSQYLLNWCVQIAKGMSYLEEVRLVHRDLAARNVLVKDPNHVKITDFGLARLLDIDETEYHAEGGKVPIKWMALESILHRKFTHQSDVWSYGVTIWELMTFGAKPYDLIPARQIPELLEGGERLPQPLICTIDVYMIMVKCWMIDPESRPKFRELVTEFSTMARDPPRYVVIQNDGNMSQSSPVDSQFFRMLLVGDMRELLDAEEYLVPQPASAARDGPFRHPSHMSARQCVEDGASAGGAYLYSSVSTLGQDQCPALAIRSPAGSPWVPRYPSLARSVSHHSAGGHSDSVFLDAGAEDCSSQGRYCDDPSQATVANGDLGAMSLPKGSDRLPLYTPPIEYVNQTAADGPAGTPVHSSTLPRKTSTRVRHPLNGLRSGNSVENPEYIIPLGSTSSALVCPYYLGLHTQAGGEKATAPTPLLLTNGSLTNGFVTPAVENPEYLGLLFSWEG</sequence>
<evidence type="ECO:0000256" key="3">
    <source>
        <dbReference type="ARBA" id="ARBA00004412"/>
    </source>
</evidence>
<dbReference type="Pfam" id="PF21314">
    <property type="entry name" value="TM_ErbB1"/>
    <property type="match status" value="1"/>
</dbReference>
<reference evidence="34" key="2">
    <citation type="submission" date="2025-09" db="UniProtKB">
        <authorList>
            <consortium name="Ensembl"/>
        </authorList>
    </citation>
    <scope>IDENTIFICATION</scope>
</reference>
<evidence type="ECO:0000256" key="32">
    <source>
        <dbReference type="SAM" id="Phobius"/>
    </source>
</evidence>
<comment type="similarity">
    <text evidence="28">Belongs to the protein kinase superfamily. Tyr protein kinase family. EGF receptor subfamily.</text>
</comment>
<dbReference type="GO" id="GO:0043410">
    <property type="term" value="P:positive regulation of MAPK cascade"/>
    <property type="evidence" value="ECO:0007669"/>
    <property type="project" value="TreeGrafter"/>
</dbReference>
<evidence type="ECO:0000256" key="2">
    <source>
        <dbReference type="ARBA" id="ARBA00004199"/>
    </source>
</evidence>
<dbReference type="Pfam" id="PF00757">
    <property type="entry name" value="Furin-like"/>
    <property type="match status" value="1"/>
</dbReference>
<dbReference type="GO" id="GO:0043066">
    <property type="term" value="P:negative regulation of apoptotic process"/>
    <property type="evidence" value="ECO:0007669"/>
    <property type="project" value="TreeGrafter"/>
</dbReference>
<dbReference type="InterPro" id="IPR008266">
    <property type="entry name" value="Tyr_kinase_AS"/>
</dbReference>
<dbReference type="PROSITE" id="PS00109">
    <property type="entry name" value="PROTEIN_KINASE_TYR"/>
    <property type="match status" value="1"/>
</dbReference>
<dbReference type="SMART" id="SM00219">
    <property type="entry name" value="TyrKc"/>
    <property type="match status" value="1"/>
</dbReference>
<dbReference type="GO" id="GO:0009925">
    <property type="term" value="C:basal plasma membrane"/>
    <property type="evidence" value="ECO:0007669"/>
    <property type="project" value="TreeGrafter"/>
</dbReference>
<proteinExistence type="inferred from homology"/>
<dbReference type="InterPro" id="IPR006211">
    <property type="entry name" value="Furin-like_Cys-rich_dom"/>
</dbReference>
<evidence type="ECO:0000256" key="8">
    <source>
        <dbReference type="ARBA" id="ARBA00022679"/>
    </source>
</evidence>
<dbReference type="CDD" id="cd00064">
    <property type="entry name" value="FU"/>
    <property type="match status" value="3"/>
</dbReference>
<keyword evidence="11 28" id="KW-0547">Nucleotide-binding</keyword>
<evidence type="ECO:0000256" key="15">
    <source>
        <dbReference type="ARBA" id="ARBA00022989"/>
    </source>
</evidence>
<evidence type="ECO:0000256" key="10">
    <source>
        <dbReference type="ARBA" id="ARBA00022729"/>
    </source>
</evidence>
<keyword evidence="18 28" id="KW-0829">Tyrosine-protein kinase</keyword>
<evidence type="ECO:0000256" key="19">
    <source>
        <dbReference type="ARBA" id="ARBA00023157"/>
    </source>
</evidence>
<dbReference type="Pfam" id="PF01030">
    <property type="entry name" value="Recep_L_domain"/>
    <property type="match status" value="1"/>
</dbReference>
<keyword evidence="17 28" id="KW-0472">Membrane</keyword>
<evidence type="ECO:0000256" key="29">
    <source>
        <dbReference type="PIRSR" id="PIRSR000619-1"/>
    </source>
</evidence>
<evidence type="ECO:0000256" key="24">
    <source>
        <dbReference type="ARBA" id="ARBA00023242"/>
    </source>
</evidence>
<dbReference type="InterPro" id="IPR000719">
    <property type="entry name" value="Prot_kinase_dom"/>
</dbReference>
<evidence type="ECO:0000256" key="25">
    <source>
        <dbReference type="ARBA" id="ARBA00023273"/>
    </source>
</evidence>
<dbReference type="PRINTS" id="PR00109">
    <property type="entry name" value="TYRKINASE"/>
</dbReference>
<evidence type="ECO:0000313" key="34">
    <source>
        <dbReference type="Ensembl" id="ENSPKIP00000023872.1"/>
    </source>
</evidence>
<evidence type="ECO:0000256" key="28">
    <source>
        <dbReference type="PIRNR" id="PIRNR000619"/>
    </source>
</evidence>
<evidence type="ECO:0000256" key="26">
    <source>
        <dbReference type="ARBA" id="ARBA00037619"/>
    </source>
</evidence>
<feature type="binding site" evidence="30">
    <location>
        <begin position="621"/>
        <end position="629"/>
    </location>
    <ligand>
        <name>ATP</name>
        <dbReference type="ChEBI" id="CHEBI:30616"/>
    </ligand>
</feature>
<dbReference type="InterPro" id="IPR000494">
    <property type="entry name" value="Rcpt_L-dom"/>
</dbReference>
<evidence type="ECO:0000256" key="31">
    <source>
        <dbReference type="PROSITE-ProRule" id="PRU10141"/>
    </source>
</evidence>
<keyword evidence="24" id="KW-0539">Nucleus</keyword>
<dbReference type="Proteomes" id="UP000261540">
    <property type="component" value="Unplaced"/>
</dbReference>
<dbReference type="SUPFAM" id="SSF57184">
    <property type="entry name" value="Growth factor receptor domain"/>
    <property type="match status" value="2"/>
</dbReference>
<name>A0A3B3RZI2_9TELE</name>
<dbReference type="GeneTree" id="ENSGT00940000158232"/>
<dbReference type="PANTHER" id="PTHR24416">
    <property type="entry name" value="TYROSINE-PROTEIN KINASE RECEPTOR"/>
    <property type="match status" value="1"/>
</dbReference>
<evidence type="ECO:0000256" key="12">
    <source>
        <dbReference type="ARBA" id="ARBA00022753"/>
    </source>
</evidence>
<evidence type="ECO:0000256" key="4">
    <source>
        <dbReference type="ARBA" id="ARBA00004556"/>
    </source>
</evidence>
<accession>A0A3B3RZI2</accession>
<keyword evidence="21" id="KW-0804">Transcription</keyword>
<keyword evidence="7" id="KW-0597">Phosphoprotein</keyword>
<dbReference type="Ensembl" id="ENSPKIT00000004566.1">
    <property type="protein sequence ID" value="ENSPKIP00000023872.1"/>
    <property type="gene ID" value="ENSPKIG00000007304.1"/>
</dbReference>
<evidence type="ECO:0000256" key="11">
    <source>
        <dbReference type="ARBA" id="ARBA00022741"/>
    </source>
</evidence>
<keyword evidence="14 28" id="KW-0067">ATP-binding</keyword>
<evidence type="ECO:0000256" key="6">
    <source>
        <dbReference type="ARBA" id="ARBA00022490"/>
    </source>
</evidence>
<dbReference type="GO" id="GO:0032587">
    <property type="term" value="C:ruffle membrane"/>
    <property type="evidence" value="ECO:0007669"/>
    <property type="project" value="UniProtKB-SubCell"/>
</dbReference>
<dbReference type="GO" id="GO:0008284">
    <property type="term" value="P:positive regulation of cell population proliferation"/>
    <property type="evidence" value="ECO:0007669"/>
    <property type="project" value="TreeGrafter"/>
</dbReference>
<dbReference type="InterPro" id="IPR009030">
    <property type="entry name" value="Growth_fac_rcpt_cys_sf"/>
</dbReference>
<dbReference type="InterPro" id="IPR011009">
    <property type="entry name" value="Kinase-like_dom_sf"/>
</dbReference>
<dbReference type="Gene3D" id="3.30.200.20">
    <property type="entry name" value="Phosphorylase Kinase, domain 1"/>
    <property type="match status" value="1"/>
</dbReference>
<dbReference type="InterPro" id="IPR050122">
    <property type="entry name" value="RTK"/>
</dbReference>
<dbReference type="InterPro" id="IPR006212">
    <property type="entry name" value="Furin_repeat"/>
</dbReference>
<dbReference type="InterPro" id="IPR001245">
    <property type="entry name" value="Ser-Thr/Tyr_kinase_cat_dom"/>
</dbReference>
<dbReference type="GO" id="GO:0004714">
    <property type="term" value="F:transmembrane receptor protein tyrosine kinase activity"/>
    <property type="evidence" value="ECO:0007669"/>
    <property type="project" value="UniProtKB-EC"/>
</dbReference>
<keyword evidence="22 28" id="KW-0675">Receptor</keyword>
<evidence type="ECO:0000259" key="33">
    <source>
        <dbReference type="PROSITE" id="PS50011"/>
    </source>
</evidence>
<evidence type="ECO:0000256" key="23">
    <source>
        <dbReference type="ARBA" id="ARBA00023180"/>
    </source>
</evidence>
<evidence type="ECO:0000256" key="18">
    <source>
        <dbReference type="ARBA" id="ARBA00023137"/>
    </source>
</evidence>
<feature type="transmembrane region" description="Helical" evidence="32">
    <location>
        <begin position="549"/>
        <end position="570"/>
    </location>
</feature>
<keyword evidence="19" id="KW-1015">Disulfide bond</keyword>
<dbReference type="InterPro" id="IPR049328">
    <property type="entry name" value="TM_ErbB1"/>
</dbReference>
<keyword evidence="8 28" id="KW-0808">Transferase</keyword>
<keyword evidence="35" id="KW-1185">Reference proteome</keyword>
<organism evidence="34 35">
    <name type="scientific">Paramormyrops kingsleyae</name>
    <dbReference type="NCBI Taxonomy" id="1676925"/>
    <lineage>
        <taxon>Eukaryota</taxon>
        <taxon>Metazoa</taxon>
        <taxon>Chordata</taxon>
        <taxon>Craniata</taxon>
        <taxon>Vertebrata</taxon>
        <taxon>Euteleostomi</taxon>
        <taxon>Actinopterygii</taxon>
        <taxon>Neopterygii</taxon>
        <taxon>Teleostei</taxon>
        <taxon>Osteoglossocephala</taxon>
        <taxon>Osteoglossomorpha</taxon>
        <taxon>Osteoglossiformes</taxon>
        <taxon>Mormyridae</taxon>
        <taxon>Paramormyrops</taxon>
    </lineage>
</organism>
<dbReference type="EC" id="2.7.10.1" evidence="28"/>
<feature type="active site" description="Proton acceptor" evidence="29">
    <location>
        <position position="740"/>
    </location>
</feature>
<dbReference type="GO" id="GO:0005524">
    <property type="term" value="F:ATP binding"/>
    <property type="evidence" value="ECO:0007669"/>
    <property type="project" value="UniProtKB-UniRule"/>
</dbReference>
<dbReference type="SMART" id="SM00261">
    <property type="entry name" value="FU"/>
    <property type="match status" value="3"/>
</dbReference>
<keyword evidence="15 32" id="KW-1133">Transmembrane helix</keyword>
<dbReference type="PIRSF" id="PIRSF000619">
    <property type="entry name" value="TyrPK_EGF-R"/>
    <property type="match status" value="1"/>
</dbReference>
<evidence type="ECO:0000256" key="13">
    <source>
        <dbReference type="ARBA" id="ARBA00022777"/>
    </source>
</evidence>
<dbReference type="InterPro" id="IPR017441">
    <property type="entry name" value="Protein_kinase_ATP_BS"/>
</dbReference>
<dbReference type="Pfam" id="PF14843">
    <property type="entry name" value="GF_recep_IV"/>
    <property type="match status" value="1"/>
</dbReference>
<dbReference type="Gene3D" id="2.10.220.10">
    <property type="entry name" value="Hormone Receptor, Insulin-like Growth Factor Receptor 1, Chain A, domain 2"/>
    <property type="match status" value="3"/>
</dbReference>
<evidence type="ECO:0000256" key="21">
    <source>
        <dbReference type="ARBA" id="ARBA00023163"/>
    </source>
</evidence>
<comment type="catalytic activity">
    <reaction evidence="27">
        <text>L-tyrosyl-[protein] + ATP = O-phospho-L-tyrosyl-[protein] + ADP + H(+)</text>
        <dbReference type="Rhea" id="RHEA:10596"/>
        <dbReference type="Rhea" id="RHEA-COMP:10136"/>
        <dbReference type="Rhea" id="RHEA-COMP:20101"/>
        <dbReference type="ChEBI" id="CHEBI:15378"/>
        <dbReference type="ChEBI" id="CHEBI:30616"/>
        <dbReference type="ChEBI" id="CHEBI:46858"/>
        <dbReference type="ChEBI" id="CHEBI:61978"/>
        <dbReference type="ChEBI" id="CHEBI:456216"/>
        <dbReference type="EC" id="2.7.10.1"/>
    </reaction>
</comment>
<dbReference type="Gene3D" id="3.80.20.20">
    <property type="entry name" value="Receptor L-domain"/>
    <property type="match status" value="3"/>
</dbReference>
<keyword evidence="25" id="KW-0966">Cell projection</keyword>
<dbReference type="InterPro" id="IPR016245">
    <property type="entry name" value="Tyr_kinase_EGF/ERB/XmrK_rcpt"/>
</dbReference>
<feature type="domain" description="Protein kinase" evidence="33">
    <location>
        <begin position="615"/>
        <end position="874"/>
    </location>
</feature>
<dbReference type="SUPFAM" id="SSF56112">
    <property type="entry name" value="Protein kinase-like (PK-like)"/>
    <property type="match status" value="1"/>
</dbReference>
<dbReference type="PROSITE" id="PS00107">
    <property type="entry name" value="PROTEIN_KINASE_ATP"/>
    <property type="match status" value="1"/>
</dbReference>
<evidence type="ECO:0000256" key="22">
    <source>
        <dbReference type="ARBA" id="ARBA00023170"/>
    </source>
</evidence>
<evidence type="ECO:0000256" key="30">
    <source>
        <dbReference type="PIRSR" id="PIRSR000619-2"/>
    </source>
</evidence>
<feature type="binding site" evidence="30 31">
    <location>
        <position position="648"/>
    </location>
    <ligand>
        <name>ATP</name>
        <dbReference type="ChEBI" id="CHEBI:30616"/>
    </ligand>
</feature>
<dbReference type="Pfam" id="PF07714">
    <property type="entry name" value="PK_Tyr_Ser-Thr"/>
    <property type="match status" value="1"/>
</dbReference>
<dbReference type="GO" id="GO:0048471">
    <property type="term" value="C:perinuclear region of cytoplasm"/>
    <property type="evidence" value="ECO:0007669"/>
    <property type="project" value="UniProtKB-SubCell"/>
</dbReference>
<dbReference type="AlphaFoldDB" id="A0A3B3RZI2"/>
<evidence type="ECO:0000256" key="16">
    <source>
        <dbReference type="ARBA" id="ARBA00023015"/>
    </source>
</evidence>
<dbReference type="InterPro" id="IPR032778">
    <property type="entry name" value="GF_recep_IV"/>
</dbReference>
<comment type="function">
    <text evidence="26">In the nucleus is involved in transcriptional regulation. Associates with the 5'-TCAAATTC-3' sequence in the PTGS2/COX-2 promoter and activates its transcription. Implicated in transcriptional activation of CDKN1A; the function involves STAT3 and SRC. Involved in the transcription of rRNA genes by RNA Pol I and enhances protein synthesis and cell growth.</text>
</comment>
<keyword evidence="20" id="KW-0010">Activator</keyword>
<reference evidence="34" key="1">
    <citation type="submission" date="2025-08" db="UniProtKB">
        <authorList>
            <consortium name="Ensembl"/>
        </authorList>
    </citation>
    <scope>IDENTIFICATION</scope>
</reference>
<evidence type="ECO:0000256" key="7">
    <source>
        <dbReference type="ARBA" id="ARBA00022553"/>
    </source>
</evidence>
<evidence type="ECO:0000256" key="14">
    <source>
        <dbReference type="ARBA" id="ARBA00022840"/>
    </source>
</evidence>
<dbReference type="SUPFAM" id="SSF52058">
    <property type="entry name" value="L domain-like"/>
    <property type="match status" value="2"/>
</dbReference>
<keyword evidence="6" id="KW-0963">Cytoplasm</keyword>
<comment type="subcellular location">
    <subcellularLocation>
        <location evidence="2">Cell projection</location>
        <location evidence="2">Ruffle membrane</location>
        <topology evidence="2">Single-pass type I membrane protein</topology>
    </subcellularLocation>
    <subcellularLocation>
        <location evidence="4">Cytoplasm</location>
        <location evidence="4">Perinuclear region</location>
    </subcellularLocation>
    <subcellularLocation>
        <location evidence="3">Early endosome</location>
    </subcellularLocation>
    <subcellularLocation>
        <location evidence="1">Nucleus</location>
    </subcellularLocation>
</comment>
<keyword evidence="16" id="KW-0805">Transcription regulation</keyword>
<evidence type="ECO:0000256" key="20">
    <source>
        <dbReference type="ARBA" id="ARBA00023159"/>
    </source>
</evidence>
<dbReference type="InterPro" id="IPR044912">
    <property type="entry name" value="Egfr_JX_dom"/>
</dbReference>
<protein>
    <recommendedName>
        <fullName evidence="28">Receptor protein-tyrosine kinase</fullName>
        <ecNumber evidence="28">2.7.10.1</ecNumber>
    </recommendedName>
</protein>
<dbReference type="Gene3D" id="1.10.510.10">
    <property type="entry name" value="Transferase(Phosphotransferase) domain 1"/>
    <property type="match status" value="1"/>
</dbReference>
<dbReference type="GO" id="GO:0038127">
    <property type="term" value="P:ERBB signaling pathway"/>
    <property type="evidence" value="ECO:0007669"/>
    <property type="project" value="UniProtKB-ARBA"/>
</dbReference>
<evidence type="ECO:0000256" key="9">
    <source>
        <dbReference type="ARBA" id="ARBA00022692"/>
    </source>
</evidence>
<dbReference type="InterPro" id="IPR020635">
    <property type="entry name" value="Tyr_kinase_cat_dom"/>
</dbReference>
<keyword evidence="5" id="KW-1003">Cell membrane</keyword>
<dbReference type="InterPro" id="IPR036941">
    <property type="entry name" value="Rcpt_L-dom_sf"/>
</dbReference>
<keyword evidence="10" id="KW-0732">Signal</keyword>
<dbReference type="STRING" id="1676925.ENSPKIP00000023872"/>
<dbReference type="GO" id="GO:0030182">
    <property type="term" value="P:neuron differentiation"/>
    <property type="evidence" value="ECO:0007669"/>
    <property type="project" value="TreeGrafter"/>
</dbReference>
<keyword evidence="13 28" id="KW-0418">Kinase</keyword>
<evidence type="ECO:0000256" key="5">
    <source>
        <dbReference type="ARBA" id="ARBA00022475"/>
    </source>
</evidence>
<dbReference type="GO" id="GO:0043235">
    <property type="term" value="C:receptor complex"/>
    <property type="evidence" value="ECO:0007669"/>
    <property type="project" value="TreeGrafter"/>
</dbReference>
<dbReference type="GO" id="GO:0005769">
    <property type="term" value="C:early endosome"/>
    <property type="evidence" value="ECO:0007669"/>
    <property type="project" value="UniProtKB-SubCell"/>
</dbReference>
<keyword evidence="23" id="KW-0325">Glycoprotein</keyword>
<evidence type="ECO:0000256" key="17">
    <source>
        <dbReference type="ARBA" id="ARBA00023136"/>
    </source>
</evidence>
<dbReference type="GO" id="GO:0005634">
    <property type="term" value="C:nucleus"/>
    <property type="evidence" value="ECO:0007669"/>
    <property type="project" value="UniProtKB-SubCell"/>
</dbReference>
<dbReference type="Gene3D" id="6.10.250.2930">
    <property type="match status" value="1"/>
</dbReference>
<keyword evidence="9 32" id="KW-0812">Transmembrane</keyword>
<keyword evidence="12" id="KW-0967">Endosome</keyword>
<evidence type="ECO:0000313" key="35">
    <source>
        <dbReference type="Proteomes" id="UP000261540"/>
    </source>
</evidence>